<keyword evidence="5" id="KW-0732">Signal</keyword>
<dbReference type="SMART" id="SM00408">
    <property type="entry name" value="IGc2"/>
    <property type="match status" value="1"/>
</dbReference>
<evidence type="ECO:0000256" key="7">
    <source>
        <dbReference type="ARBA" id="ARBA00022989"/>
    </source>
</evidence>
<evidence type="ECO:0000256" key="3">
    <source>
        <dbReference type="ARBA" id="ARBA00022473"/>
    </source>
</evidence>
<dbReference type="Pfam" id="PF07679">
    <property type="entry name" value="I-set"/>
    <property type="match status" value="1"/>
</dbReference>
<dbReference type="InterPro" id="IPR013783">
    <property type="entry name" value="Ig-like_fold"/>
</dbReference>
<comment type="subcellular location">
    <subcellularLocation>
        <location evidence="13">Cell membrane</location>
        <topology evidence="13">Single-pass type I membrane protein</topology>
    </subcellularLocation>
    <subcellularLocation>
        <location evidence="1">Membrane</location>
        <topology evidence="1">Single-pass type I membrane protein</topology>
    </subcellularLocation>
</comment>
<dbReference type="InterPro" id="IPR036179">
    <property type="entry name" value="Ig-like_dom_sf"/>
</dbReference>
<dbReference type="AlphaFoldDB" id="A0A811UHJ6"/>
<evidence type="ECO:0000313" key="17">
    <source>
        <dbReference type="EMBL" id="CAD6998682.1"/>
    </source>
</evidence>
<dbReference type="CDD" id="cd08781">
    <property type="entry name" value="Death_UNC5-like"/>
    <property type="match status" value="1"/>
</dbReference>
<dbReference type="FunFam" id="2.60.40.10:FF:000037">
    <property type="entry name" value="Unc-5 netrin receptor C"/>
    <property type="match status" value="1"/>
</dbReference>
<evidence type="ECO:0000256" key="11">
    <source>
        <dbReference type="ARBA" id="ARBA00023180"/>
    </source>
</evidence>
<evidence type="ECO:0000256" key="9">
    <source>
        <dbReference type="ARBA" id="ARBA00023157"/>
    </source>
</evidence>
<keyword evidence="18" id="KW-1185">Reference proteome</keyword>
<dbReference type="Gene3D" id="2.60.220.30">
    <property type="match status" value="1"/>
</dbReference>
<dbReference type="Proteomes" id="UP000606786">
    <property type="component" value="Unassembled WGS sequence"/>
</dbReference>
<keyword evidence="6" id="KW-0677">Repeat</keyword>
<dbReference type="EMBL" id="CAJHJT010000012">
    <property type="protein sequence ID" value="CAD6998682.1"/>
    <property type="molecule type" value="Genomic_DNA"/>
</dbReference>
<dbReference type="FunFam" id="2.20.100.10:FF:000021">
    <property type="entry name" value="semaphorin-5B isoform X1"/>
    <property type="match status" value="1"/>
</dbReference>
<dbReference type="PROSITE" id="PS51145">
    <property type="entry name" value="ZU5"/>
    <property type="match status" value="1"/>
</dbReference>
<feature type="domain" description="Death" evidence="14">
    <location>
        <begin position="1031"/>
        <end position="1096"/>
    </location>
</feature>
<dbReference type="SMART" id="SM00005">
    <property type="entry name" value="DEATH"/>
    <property type="match status" value="1"/>
</dbReference>
<comment type="similarity">
    <text evidence="2 13">Belongs to the unc-5 family.</text>
</comment>
<dbReference type="SUPFAM" id="SSF48726">
    <property type="entry name" value="Immunoglobulin"/>
    <property type="match status" value="1"/>
</dbReference>
<comment type="caution">
    <text evidence="17">The sequence shown here is derived from an EMBL/GenBank/DDBJ whole genome shotgun (WGS) entry which is preliminary data.</text>
</comment>
<dbReference type="PROSITE" id="PS50835">
    <property type="entry name" value="IG_LIKE"/>
    <property type="match status" value="1"/>
</dbReference>
<dbReference type="Pfam" id="PF00531">
    <property type="entry name" value="Death"/>
    <property type="match status" value="1"/>
</dbReference>
<dbReference type="Gene3D" id="2.20.100.10">
    <property type="entry name" value="Thrombospondin type-1 (TSP1) repeat"/>
    <property type="match status" value="2"/>
</dbReference>
<dbReference type="SMART" id="SM00209">
    <property type="entry name" value="TSP1"/>
    <property type="match status" value="2"/>
</dbReference>
<dbReference type="FunFam" id="2.60.40.10:FF:000107">
    <property type="entry name" value="Myosin, light chain kinase a"/>
    <property type="match status" value="1"/>
</dbReference>
<feature type="domain" description="ZU5" evidence="16">
    <location>
        <begin position="680"/>
        <end position="829"/>
    </location>
</feature>
<evidence type="ECO:0000259" key="16">
    <source>
        <dbReference type="PROSITE" id="PS51145"/>
    </source>
</evidence>
<dbReference type="PROSITE" id="PS50092">
    <property type="entry name" value="TSP1"/>
    <property type="match status" value="2"/>
</dbReference>
<evidence type="ECO:0000256" key="2">
    <source>
        <dbReference type="ARBA" id="ARBA00009844"/>
    </source>
</evidence>
<keyword evidence="9" id="KW-1015">Disulfide bond</keyword>
<evidence type="ECO:0000256" key="12">
    <source>
        <dbReference type="ARBA" id="ARBA00023319"/>
    </source>
</evidence>
<dbReference type="InterPro" id="IPR007110">
    <property type="entry name" value="Ig-like_dom"/>
</dbReference>
<dbReference type="Pfam" id="PF00791">
    <property type="entry name" value="ZU5"/>
    <property type="match status" value="1"/>
</dbReference>
<keyword evidence="12 13" id="KW-0393">Immunoglobulin domain</keyword>
<evidence type="ECO:0000313" key="18">
    <source>
        <dbReference type="Proteomes" id="UP000606786"/>
    </source>
</evidence>
<dbReference type="SMART" id="SM00218">
    <property type="entry name" value="ZU5"/>
    <property type="match status" value="1"/>
</dbReference>
<dbReference type="InterPro" id="IPR037936">
    <property type="entry name" value="UNC5A-D"/>
</dbReference>
<evidence type="ECO:0000259" key="15">
    <source>
        <dbReference type="PROSITE" id="PS50835"/>
    </source>
</evidence>
<dbReference type="InterPro" id="IPR003598">
    <property type="entry name" value="Ig_sub2"/>
</dbReference>
<evidence type="ECO:0000256" key="13">
    <source>
        <dbReference type="RuleBase" id="RU367033"/>
    </source>
</evidence>
<evidence type="ECO:0000256" key="1">
    <source>
        <dbReference type="ARBA" id="ARBA00004479"/>
    </source>
</evidence>
<protein>
    <recommendedName>
        <fullName evidence="13">Netrin receptor UNC5</fullName>
    </recommendedName>
</protein>
<keyword evidence="10 13" id="KW-0675">Receptor</keyword>
<reference evidence="17" key="1">
    <citation type="submission" date="2020-11" db="EMBL/GenBank/DDBJ databases">
        <authorList>
            <person name="Whitehead M."/>
        </authorList>
    </citation>
    <scope>NUCLEOTIDE SEQUENCE</scope>
    <source>
        <strain evidence="17">EGII</strain>
    </source>
</reference>
<dbReference type="InterPro" id="IPR000884">
    <property type="entry name" value="TSP1_rpt"/>
</dbReference>
<dbReference type="SUPFAM" id="SSF82895">
    <property type="entry name" value="TSP-1 type 1 repeat"/>
    <property type="match status" value="2"/>
</dbReference>
<keyword evidence="3 13" id="KW-0217">Developmental protein</keyword>
<feature type="domain" description="Ig-like" evidence="15">
    <location>
        <begin position="294"/>
        <end position="378"/>
    </location>
</feature>
<dbReference type="InterPro" id="IPR011029">
    <property type="entry name" value="DEATH-like_dom_sf"/>
</dbReference>
<dbReference type="GO" id="GO:0005042">
    <property type="term" value="F:netrin receptor activity"/>
    <property type="evidence" value="ECO:0007669"/>
    <property type="project" value="UniProtKB-UniRule"/>
</dbReference>
<evidence type="ECO:0000256" key="4">
    <source>
        <dbReference type="ARBA" id="ARBA00022692"/>
    </source>
</evidence>
<dbReference type="InterPro" id="IPR033772">
    <property type="entry name" value="UPA"/>
</dbReference>
<dbReference type="InterPro" id="IPR057755">
    <property type="entry name" value="UNC5A-D-like_N"/>
</dbReference>
<keyword evidence="7 13" id="KW-1133">Transmembrane helix</keyword>
<dbReference type="PANTHER" id="PTHR12582:SF47">
    <property type="entry name" value="NETRIN RECEPTOR UNC-5"/>
    <property type="match status" value="1"/>
</dbReference>
<dbReference type="SMART" id="SM00409">
    <property type="entry name" value="IG"/>
    <property type="match status" value="2"/>
</dbReference>
<dbReference type="InterPro" id="IPR036383">
    <property type="entry name" value="TSP1_rpt_sf"/>
</dbReference>
<feature type="transmembrane region" description="Helical" evidence="13">
    <location>
        <begin position="541"/>
        <end position="565"/>
    </location>
</feature>
<dbReference type="GO" id="GO:0005886">
    <property type="term" value="C:plasma membrane"/>
    <property type="evidence" value="ECO:0007669"/>
    <property type="project" value="UniProtKB-SubCell"/>
</dbReference>
<evidence type="ECO:0000256" key="8">
    <source>
        <dbReference type="ARBA" id="ARBA00023136"/>
    </source>
</evidence>
<dbReference type="InterPro" id="IPR000906">
    <property type="entry name" value="ZU5_dom"/>
</dbReference>
<evidence type="ECO:0000256" key="10">
    <source>
        <dbReference type="ARBA" id="ARBA00023170"/>
    </source>
</evidence>
<keyword evidence="11" id="KW-0325">Glycoprotein</keyword>
<evidence type="ECO:0000256" key="6">
    <source>
        <dbReference type="ARBA" id="ARBA00022737"/>
    </source>
</evidence>
<dbReference type="PROSITE" id="PS50017">
    <property type="entry name" value="DEATH_DOMAIN"/>
    <property type="match status" value="1"/>
</dbReference>
<accession>A0A811UHJ6</accession>
<dbReference type="Pfam" id="PF17217">
    <property type="entry name" value="UPA"/>
    <property type="match status" value="1"/>
</dbReference>
<name>A0A811UHJ6_CERCA</name>
<dbReference type="OrthoDB" id="5973910at2759"/>
<dbReference type="Gene3D" id="2.60.40.10">
    <property type="entry name" value="Immunoglobulins"/>
    <property type="match status" value="2"/>
</dbReference>
<dbReference type="InterPro" id="IPR013098">
    <property type="entry name" value="Ig_I-set"/>
</dbReference>
<comment type="function">
    <text evidence="13">Receptor for netrin required for axon guidance. Mediates axon repulsion of neuronal growth cones in the developing nervous system upon ligand binding.</text>
</comment>
<keyword evidence="4 13" id="KW-0812">Transmembrane</keyword>
<dbReference type="GO" id="GO:0008045">
    <property type="term" value="P:motor neuron axon guidance"/>
    <property type="evidence" value="ECO:0007669"/>
    <property type="project" value="TreeGrafter"/>
</dbReference>
<evidence type="ECO:0000259" key="14">
    <source>
        <dbReference type="PROSITE" id="PS50017"/>
    </source>
</evidence>
<dbReference type="Gene3D" id="1.10.533.10">
    <property type="entry name" value="Death Domain, Fas"/>
    <property type="match status" value="1"/>
</dbReference>
<proteinExistence type="inferred from homology"/>
<gene>
    <name evidence="17" type="ORF">CCAP1982_LOCUS7241</name>
</gene>
<dbReference type="SUPFAM" id="SSF47986">
    <property type="entry name" value="DEATH domain"/>
    <property type="match status" value="1"/>
</dbReference>
<keyword evidence="8 13" id="KW-0472">Membrane</keyword>
<sequence>MLAEMMCIFRFTSIAGNRETVVHKLVIMKLKKCYILIAFIVTFKFDVEANLQHTTELSLEQRNHNLPLTDTINKHLRSQLNSTLNSTQQKPSISARTFLGGFDVDSVEFPIDSDITFHGNERPTFVTEPVHRKEKVSIETSNHEKSEIHSSEDINVTNNNEDLPNIEYEERSSGPILEKINTAESGNALPIFLTEPENVYVVKNRPAVLKCKAAHALQLNFKCSGSSQPPPSTHDKHVDPHTGVHVEEVTATIHRDLVDEYFGKGPFKCECHAWSSRGVAKSQSATISIAYVRKHFATSPTSLKVELGTKAELHCEPPGGYPEPKITWFKNNSPIQKDNDHGILVSTDDMTITFDAVSLQDMANYTCSAENVAGKRISDSAVLIVYVNGGWSSWSPWRECKCLGKLSQGRKRVRFCNNPIPLNGGSLCSGAQVQKSADCISCPEETQIVNSDVFDTLTSKKLGKWTPWSDWSACSSKCIQVRRRKCISSVTEDLSENIDVHIAINNNNGLGSVKVQCSGKDIQTAECRGEHCLIGNDGFDWTLYLGLAFVITVCIAFGAVLIYCARRNLSINSHYNMARTDMNTDYVQGINKKGMSIETANVNYDYPSADHRFMSNDHIISCGASEHHYDVPNLSANYTNPIDEISAEYVTDTPDTSTADTSNSTYDMKGNMSVSSASKNIVSEILNNCGGSLSLYRGEIMLHVPEFAIGKNQKKNMSLILLSDESARISIPCTEPLFVCSTIVYCSPRNYSFQKPVIIKLPHCLVDPRLWNVNIYQADGDHYDINSNWRKVISVGQETINTPVFVHLEETHLYIMTEQLGRFAVVAEPKAHTNYLASIKMRLIAFSQLAPSSSNCSLRIYVVKDFPNSKDICTTIESKLGGTLMGESEYFAFHLNACDLVIRVHDTGSSSWDVKEQTAYEQVIPYNHILNNNSILHCEFSIKLSVNSRLIFDVDFEQTGFENMESEVHSFVISNEHLTQVDIPNQQAIVSIDRDSSYVNETNSLSGAYLPRTCKHLICAALDPPRQDEKDWRLLAKKLGTDHYIAYFATKPSPTEQILNLWECRAKNSSRTIVELLIVFSDMDRDDIKQIITDTISPLWV</sequence>
<dbReference type="InterPro" id="IPR003599">
    <property type="entry name" value="Ig_sub"/>
</dbReference>
<organism evidence="17 18">
    <name type="scientific">Ceratitis capitata</name>
    <name type="common">Mediterranean fruit fly</name>
    <name type="synonym">Tephritis capitata</name>
    <dbReference type="NCBI Taxonomy" id="7213"/>
    <lineage>
        <taxon>Eukaryota</taxon>
        <taxon>Metazoa</taxon>
        <taxon>Ecdysozoa</taxon>
        <taxon>Arthropoda</taxon>
        <taxon>Hexapoda</taxon>
        <taxon>Insecta</taxon>
        <taxon>Pterygota</taxon>
        <taxon>Neoptera</taxon>
        <taxon>Endopterygota</taxon>
        <taxon>Diptera</taxon>
        <taxon>Brachycera</taxon>
        <taxon>Muscomorpha</taxon>
        <taxon>Tephritoidea</taxon>
        <taxon>Tephritidae</taxon>
        <taxon>Ceratitis</taxon>
        <taxon>Ceratitis</taxon>
    </lineage>
</organism>
<dbReference type="PANTHER" id="PTHR12582">
    <property type="entry name" value="NETRIN RECEPTOR UNC5"/>
    <property type="match status" value="1"/>
</dbReference>
<dbReference type="Pfam" id="PF25609">
    <property type="entry name" value="Unc5_NetrinR_N"/>
    <property type="match status" value="1"/>
</dbReference>
<evidence type="ECO:0000256" key="5">
    <source>
        <dbReference type="ARBA" id="ARBA00022729"/>
    </source>
</evidence>
<dbReference type="InterPro" id="IPR000488">
    <property type="entry name" value="Death_dom"/>
</dbReference>